<feature type="transmembrane region" description="Helical" evidence="5">
    <location>
        <begin position="65"/>
        <end position="86"/>
    </location>
</feature>
<feature type="transmembrane region" description="Helical" evidence="5">
    <location>
        <begin position="215"/>
        <end position="234"/>
    </location>
</feature>
<dbReference type="OrthoDB" id="3364966at2759"/>
<gene>
    <name evidence="7" type="primary">LOC105048723</name>
</gene>
<keyword evidence="6" id="KW-1185">Reference proteome</keyword>
<reference evidence="7" key="1">
    <citation type="submission" date="2025-08" db="UniProtKB">
        <authorList>
            <consortium name="RefSeq"/>
        </authorList>
    </citation>
    <scope>IDENTIFICATION</scope>
</reference>
<dbReference type="GO" id="GO:0000045">
    <property type="term" value="P:autophagosome assembly"/>
    <property type="evidence" value="ECO:0007669"/>
    <property type="project" value="TreeGrafter"/>
</dbReference>
<sequence>MKLRSLPPIAASCCSSARTVALVSMAPLRVAAVRDVESTLSDESPTTKKPVGARDTRFPLSQWEAAAAASIFMIFAVGLFCIYLTMPEADYDKIFRLPHNLADLRVLKDNIAVYARDCQAKFMLGYCATYIFMQTFMIPGTIFMSLLAGALFGVVKGVVLVVFTATSGASSCYFLSKLIGRPLVSWLWPEKLRFFQAEAGLALGDLKSLRDLYDFKTLVVLFFIGSISILPAVLKRKRTYE</sequence>
<dbReference type="PANTHER" id="PTHR43220">
    <property type="match status" value="1"/>
</dbReference>
<dbReference type="InterPro" id="IPR045014">
    <property type="entry name" value="TM41A/B"/>
</dbReference>
<organism evidence="6 7">
    <name type="scientific">Elaeis guineensis var. tenera</name>
    <name type="common">Oil palm</name>
    <dbReference type="NCBI Taxonomy" id="51953"/>
    <lineage>
        <taxon>Eukaryota</taxon>
        <taxon>Viridiplantae</taxon>
        <taxon>Streptophyta</taxon>
        <taxon>Embryophyta</taxon>
        <taxon>Tracheophyta</taxon>
        <taxon>Spermatophyta</taxon>
        <taxon>Magnoliopsida</taxon>
        <taxon>Liliopsida</taxon>
        <taxon>Arecaceae</taxon>
        <taxon>Arecoideae</taxon>
        <taxon>Cocoseae</taxon>
        <taxon>Elaeidinae</taxon>
        <taxon>Elaeis</taxon>
    </lineage>
</organism>
<keyword evidence="2 5" id="KW-0812">Transmembrane</keyword>
<accession>A0A6I9RPT6</accession>
<dbReference type="GO" id="GO:0005783">
    <property type="term" value="C:endoplasmic reticulum"/>
    <property type="evidence" value="ECO:0007669"/>
    <property type="project" value="TreeGrafter"/>
</dbReference>
<dbReference type="PANTHER" id="PTHR43220:SF3">
    <property type="entry name" value="PROTEIN, PUTATIVE, EXPRESSED-RELATED"/>
    <property type="match status" value="1"/>
</dbReference>
<evidence type="ECO:0000256" key="1">
    <source>
        <dbReference type="ARBA" id="ARBA00004141"/>
    </source>
</evidence>
<dbReference type="Proteomes" id="UP000504607">
    <property type="component" value="Chromosome 7"/>
</dbReference>
<evidence type="ECO:0000256" key="5">
    <source>
        <dbReference type="SAM" id="Phobius"/>
    </source>
</evidence>
<keyword evidence="3 5" id="KW-1133">Transmembrane helix</keyword>
<evidence type="ECO:0000256" key="3">
    <source>
        <dbReference type="ARBA" id="ARBA00022989"/>
    </source>
</evidence>
<name>A0A6I9RPT6_ELAGV</name>
<comment type="subcellular location">
    <subcellularLocation>
        <location evidence="1">Membrane</location>
        <topology evidence="1">Multi-pass membrane protein</topology>
    </subcellularLocation>
</comment>
<protein>
    <submittedName>
        <fullName evidence="7">Uncharacterized membrane protein At4g09580 isoform X2</fullName>
    </submittedName>
</protein>
<dbReference type="RefSeq" id="XP_010926446.1">
    <property type="nucleotide sequence ID" value="XM_010928144.3"/>
</dbReference>
<evidence type="ECO:0000313" key="7">
    <source>
        <dbReference type="RefSeq" id="XP_010926446.1"/>
    </source>
</evidence>
<evidence type="ECO:0000256" key="4">
    <source>
        <dbReference type="ARBA" id="ARBA00023136"/>
    </source>
</evidence>
<dbReference type="GO" id="GO:0016020">
    <property type="term" value="C:membrane"/>
    <property type="evidence" value="ECO:0007669"/>
    <property type="project" value="UniProtKB-SubCell"/>
</dbReference>
<dbReference type="AlphaFoldDB" id="A0A6I9RPT6"/>
<evidence type="ECO:0000256" key="2">
    <source>
        <dbReference type="ARBA" id="ARBA00022692"/>
    </source>
</evidence>
<evidence type="ECO:0000313" key="6">
    <source>
        <dbReference type="Proteomes" id="UP000504607"/>
    </source>
</evidence>
<proteinExistence type="predicted"/>
<keyword evidence="4 5" id="KW-0472">Membrane</keyword>